<organism evidence="1">
    <name type="scientific">Siphoviridae sp. ctTnV63</name>
    <dbReference type="NCBI Taxonomy" id="2825523"/>
    <lineage>
        <taxon>Viruses</taxon>
        <taxon>Duplodnaviria</taxon>
        <taxon>Heunggongvirae</taxon>
        <taxon>Uroviricota</taxon>
        <taxon>Caudoviricetes</taxon>
    </lineage>
</organism>
<dbReference type="EMBL" id="BK015264">
    <property type="protein sequence ID" value="DAD98603.1"/>
    <property type="molecule type" value="Genomic_DNA"/>
</dbReference>
<keyword evidence="1" id="KW-0378">Hydrolase</keyword>
<accession>A0A8S5NXB2</accession>
<reference evidence="1" key="1">
    <citation type="journal article" date="2021" name="Proc. Natl. Acad. Sci. U.S.A.">
        <title>A Catalog of Tens of Thousands of Viruses from Human Metagenomes Reveals Hidden Associations with Chronic Diseases.</title>
        <authorList>
            <person name="Tisza M.J."/>
            <person name="Buck C.B."/>
        </authorList>
    </citation>
    <scope>NUCLEOTIDE SEQUENCE</scope>
    <source>
        <strain evidence="1">CtTnV63</strain>
    </source>
</reference>
<name>A0A8S5NXB2_9CAUD</name>
<proteinExistence type="predicted"/>
<sequence length="40" mass="4760">MPKPDLLSKCYKICQLLKYEPSSLYNVRRRLGQEPPSFIF</sequence>
<evidence type="ECO:0000313" key="1">
    <source>
        <dbReference type="EMBL" id="DAD98603.1"/>
    </source>
</evidence>
<dbReference type="GO" id="GO:0016787">
    <property type="term" value="F:hydrolase activity"/>
    <property type="evidence" value="ECO:0007669"/>
    <property type="project" value="UniProtKB-KW"/>
</dbReference>
<protein>
    <submittedName>
        <fullName evidence="1">Large T antigen, DNA polymerase initiation, Hydrolase-DNA binding complex</fullName>
    </submittedName>
</protein>